<name>A0A975GQ31_9BACT</name>
<sequence length="90" mass="10145">MAEILPNCKFGTPERQKFFENANPSKSADRKVFGPSQDKKTDSEETRLFPAGKVPHPVKKPGFFAVPNTARTLFDLLKIIRKLRPPLPPL</sequence>
<dbReference type="EMBL" id="CP061800">
    <property type="protein sequence ID" value="QTA89621.1"/>
    <property type="molecule type" value="Genomic_DNA"/>
</dbReference>
<feature type="compositionally biased region" description="Basic and acidic residues" evidence="1">
    <location>
        <begin position="27"/>
        <end position="47"/>
    </location>
</feature>
<reference evidence="2" key="1">
    <citation type="journal article" date="2021" name="Microb. Physiol.">
        <title>Proteogenomic Insights into the Physiology of Marine, Sulfate-Reducing, Filamentous Desulfonema limicola and Desulfonema magnum.</title>
        <authorList>
            <person name="Schnaars V."/>
            <person name="Wohlbrand L."/>
            <person name="Scheve S."/>
            <person name="Hinrichs C."/>
            <person name="Reinhardt R."/>
            <person name="Rabus R."/>
        </authorList>
    </citation>
    <scope>NUCLEOTIDE SEQUENCE</scope>
    <source>
        <strain evidence="2">4be13</strain>
    </source>
</reference>
<evidence type="ECO:0000256" key="1">
    <source>
        <dbReference type="SAM" id="MobiDB-lite"/>
    </source>
</evidence>
<dbReference type="KEGG" id="dmm:dnm_056770"/>
<dbReference type="AlphaFoldDB" id="A0A975GQ31"/>
<organism evidence="2 3">
    <name type="scientific">Desulfonema magnum</name>
    <dbReference type="NCBI Taxonomy" id="45655"/>
    <lineage>
        <taxon>Bacteria</taxon>
        <taxon>Pseudomonadati</taxon>
        <taxon>Thermodesulfobacteriota</taxon>
        <taxon>Desulfobacteria</taxon>
        <taxon>Desulfobacterales</taxon>
        <taxon>Desulfococcaceae</taxon>
        <taxon>Desulfonema</taxon>
    </lineage>
</organism>
<accession>A0A975GQ31</accession>
<evidence type="ECO:0000313" key="2">
    <source>
        <dbReference type="EMBL" id="QTA89621.1"/>
    </source>
</evidence>
<gene>
    <name evidence="2" type="ORF">dnm_056770</name>
</gene>
<feature type="region of interest" description="Disordered" evidence="1">
    <location>
        <begin position="22"/>
        <end position="52"/>
    </location>
</feature>
<keyword evidence="3" id="KW-1185">Reference proteome</keyword>
<proteinExistence type="predicted"/>
<evidence type="ECO:0000313" key="3">
    <source>
        <dbReference type="Proteomes" id="UP000663722"/>
    </source>
</evidence>
<protein>
    <submittedName>
        <fullName evidence="2">Uncharacterized protein</fullName>
    </submittedName>
</protein>
<dbReference type="Proteomes" id="UP000663722">
    <property type="component" value="Chromosome"/>
</dbReference>